<reference evidence="3" key="1">
    <citation type="submission" date="2020-06" db="EMBL/GenBank/DDBJ databases">
        <title>Insight into the genomes of haloalkaliphilic bacilli from Kenyan soda lakes.</title>
        <authorList>
            <person name="Mwirichia R."/>
            <person name="Villamizar G.C."/>
            <person name="Poehlein A."/>
            <person name="Mugweru J."/>
            <person name="Kipnyargis A."/>
            <person name="Kiplimo D."/>
            <person name="Orwa P."/>
            <person name="Daniel R."/>
        </authorList>
    </citation>
    <scope>NUCLEOTIDE SEQUENCE</scope>
    <source>
        <strain evidence="3">B1096_S55</strain>
    </source>
</reference>
<protein>
    <submittedName>
        <fullName evidence="3">Sporulation integral membrane protein YlbJ</fullName>
    </submittedName>
</protein>
<dbReference type="InterPro" id="IPR014226">
    <property type="entry name" value="Spore_IM_YlbJ"/>
</dbReference>
<feature type="transmembrane region" description="Helical" evidence="1">
    <location>
        <begin position="79"/>
        <end position="98"/>
    </location>
</feature>
<accession>A0A9Q4FY25</accession>
<dbReference type="EMBL" id="JABXYM010000001">
    <property type="protein sequence ID" value="MCR6095926.1"/>
    <property type="molecule type" value="Genomic_DNA"/>
</dbReference>
<feature type="transmembrane region" description="Helical" evidence="1">
    <location>
        <begin position="132"/>
        <end position="158"/>
    </location>
</feature>
<keyword evidence="4" id="KW-1185">Reference proteome</keyword>
<keyword evidence="1" id="KW-0472">Membrane</keyword>
<dbReference type="NCBIfam" id="TIGR02871">
    <property type="entry name" value="spore_ylbJ"/>
    <property type="match status" value="1"/>
</dbReference>
<dbReference type="Pfam" id="PF07670">
    <property type="entry name" value="Gate"/>
    <property type="match status" value="1"/>
</dbReference>
<feature type="transmembrane region" description="Helical" evidence="1">
    <location>
        <begin position="46"/>
        <end position="72"/>
    </location>
</feature>
<name>A0A9Q4FY25_SALAG</name>
<feature type="transmembrane region" description="Helical" evidence="1">
    <location>
        <begin position="208"/>
        <end position="233"/>
    </location>
</feature>
<dbReference type="AlphaFoldDB" id="A0A9Q4FY25"/>
<evidence type="ECO:0000259" key="2">
    <source>
        <dbReference type="Pfam" id="PF07670"/>
    </source>
</evidence>
<feature type="transmembrane region" description="Helical" evidence="1">
    <location>
        <begin position="382"/>
        <end position="403"/>
    </location>
</feature>
<keyword evidence="1" id="KW-1133">Transmembrane helix</keyword>
<gene>
    <name evidence="3" type="primary">ylbJ</name>
    <name evidence="3" type="ORF">HXA33_05155</name>
</gene>
<sequence length="411" mass="45936">MARLQFIKTVIYGITASFLAVCFVIFPKEASEASVRGMAVWWDIVFPSLLPFFILSEFLIRFGVVTFIGGLLEPFMRPLFRVPGSGGFVWAMGLASGFPSGAKLTARLWQEGHLTKEEGERLVSFSNASNPLFIFGAVAVGFFQNVALGFLLAASHYLGNLLVGFIMRFHKLEVPSHTRHNRSTISLKQAIKNMHHDRLKHQEPLGRILGEAVNSSVQTLLMIGGFMIFFAVLNEILEIIRLTDIFAIVTSFILALVNMPNELSPGIIAGLFEITLGSQRISDTTQATLLQQAVVTSFILAFNGFSVQAQVASILSETDIRFLPFFIARCIHGCISAVLAFLLFTPLYVDRLSQPTFSLWQNPSVNKLAWGYEVLIAYYHWLLQYGSLLTAFCLISWLGWYVFKPVNMRRS</sequence>
<proteinExistence type="predicted"/>
<dbReference type="RefSeq" id="WP_257820670.1">
    <property type="nucleotide sequence ID" value="NZ_JABXYM010000001.1"/>
</dbReference>
<dbReference type="Proteomes" id="UP001057753">
    <property type="component" value="Unassembled WGS sequence"/>
</dbReference>
<comment type="caution">
    <text evidence="3">The sequence shown here is derived from an EMBL/GenBank/DDBJ whole genome shotgun (WGS) entry which is preliminary data.</text>
</comment>
<feature type="domain" description="Nucleoside transporter/FeoB GTPase Gate" evidence="2">
    <location>
        <begin position="45"/>
        <end position="142"/>
    </location>
</feature>
<keyword evidence="1" id="KW-0812">Transmembrane</keyword>
<evidence type="ECO:0000313" key="3">
    <source>
        <dbReference type="EMBL" id="MCR6095926.1"/>
    </source>
</evidence>
<feature type="transmembrane region" description="Helical" evidence="1">
    <location>
        <begin position="326"/>
        <end position="349"/>
    </location>
</feature>
<organism evidence="3 4">
    <name type="scientific">Salipaludibacillus agaradhaerens</name>
    <name type="common">Bacillus agaradhaerens</name>
    <dbReference type="NCBI Taxonomy" id="76935"/>
    <lineage>
        <taxon>Bacteria</taxon>
        <taxon>Bacillati</taxon>
        <taxon>Bacillota</taxon>
        <taxon>Bacilli</taxon>
        <taxon>Bacillales</taxon>
        <taxon>Bacillaceae</taxon>
    </lineage>
</organism>
<feature type="transmembrane region" description="Helical" evidence="1">
    <location>
        <begin position="9"/>
        <end position="26"/>
    </location>
</feature>
<evidence type="ECO:0000313" key="4">
    <source>
        <dbReference type="Proteomes" id="UP001057753"/>
    </source>
</evidence>
<evidence type="ECO:0000256" key="1">
    <source>
        <dbReference type="SAM" id="Phobius"/>
    </source>
</evidence>
<dbReference type="InterPro" id="IPR011642">
    <property type="entry name" value="Gate_dom"/>
</dbReference>